<protein>
    <submittedName>
        <fullName evidence="1">Uncharacterized protein B22I21.340</fullName>
    </submittedName>
</protein>
<accession>Q6MUN3</accession>
<gene>
    <name evidence="1" type="primary">B22I21.340</name>
</gene>
<dbReference type="EMBL" id="BX842641">
    <property type="protein sequence ID" value="CAE76620.1"/>
    <property type="molecule type" value="Genomic_DNA"/>
</dbReference>
<name>Q6MUN3_NEUCS</name>
<evidence type="ECO:0000313" key="1">
    <source>
        <dbReference type="EMBL" id="CAE76620.1"/>
    </source>
</evidence>
<sequence length="127" mass="13462">MAVPICCDFLSSPAKTPAQCSAATLSGCDGAACRFNDIAGLVRGAKGHHQHRLGRGLPMDVILALSAAPAAQLFDYCSSDPRVSSAGAGRRPCPISNVLIEKPHSRKKLNLDVVPWLDVSATRILRR</sequence>
<dbReference type="HOGENOM" id="CLU_1971131_0_0_1"/>
<organism evidence="1">
    <name type="scientific">Neurospora crassa</name>
    <dbReference type="NCBI Taxonomy" id="5141"/>
    <lineage>
        <taxon>Eukaryota</taxon>
        <taxon>Fungi</taxon>
        <taxon>Dikarya</taxon>
        <taxon>Ascomycota</taxon>
        <taxon>Pezizomycotina</taxon>
        <taxon>Sordariomycetes</taxon>
        <taxon>Sordariomycetidae</taxon>
        <taxon>Sordariales</taxon>
        <taxon>Sordariaceae</taxon>
        <taxon>Neurospora</taxon>
    </lineage>
</organism>
<reference evidence="1" key="2">
    <citation type="submission" date="2003-11" db="EMBL/GenBank/DDBJ databases">
        <authorList>
            <person name="German Neurospora genome project"/>
        </authorList>
    </citation>
    <scope>NUCLEOTIDE SEQUENCE</scope>
</reference>
<proteinExistence type="predicted"/>
<reference evidence="1" key="1">
    <citation type="submission" date="2003-11" db="EMBL/GenBank/DDBJ databases">
        <authorList>
            <person name="Schulte U."/>
            <person name="Aign V."/>
            <person name="Hoheisel J."/>
            <person name="Brandt P."/>
            <person name="Fartmann B."/>
            <person name="Holland R."/>
            <person name="Nyakatura G."/>
            <person name="Mewes H.W."/>
            <person name="Mannhaupt G."/>
        </authorList>
    </citation>
    <scope>NUCLEOTIDE SEQUENCE</scope>
</reference>
<dbReference type="VEuPathDB" id="FungiDB:NCU00574"/>
<dbReference type="AlphaFoldDB" id="Q6MUN3"/>